<gene>
    <name evidence="1" type="ORF">CDAR_128441</name>
</gene>
<proteinExistence type="predicted"/>
<evidence type="ECO:0000313" key="1">
    <source>
        <dbReference type="EMBL" id="GIX95053.1"/>
    </source>
</evidence>
<name>A0AAV4PDE0_9ARAC</name>
<accession>A0AAV4PDE0</accession>
<dbReference type="EMBL" id="BPLQ01002700">
    <property type="protein sequence ID" value="GIX95053.1"/>
    <property type="molecule type" value="Genomic_DNA"/>
</dbReference>
<protein>
    <submittedName>
        <fullName evidence="1">Uncharacterized protein</fullName>
    </submittedName>
</protein>
<dbReference type="AlphaFoldDB" id="A0AAV4PDE0"/>
<comment type="caution">
    <text evidence="1">The sequence shown here is derived from an EMBL/GenBank/DDBJ whole genome shotgun (WGS) entry which is preliminary data.</text>
</comment>
<evidence type="ECO:0000313" key="2">
    <source>
        <dbReference type="Proteomes" id="UP001054837"/>
    </source>
</evidence>
<dbReference type="Proteomes" id="UP001054837">
    <property type="component" value="Unassembled WGS sequence"/>
</dbReference>
<organism evidence="1 2">
    <name type="scientific">Caerostris darwini</name>
    <dbReference type="NCBI Taxonomy" id="1538125"/>
    <lineage>
        <taxon>Eukaryota</taxon>
        <taxon>Metazoa</taxon>
        <taxon>Ecdysozoa</taxon>
        <taxon>Arthropoda</taxon>
        <taxon>Chelicerata</taxon>
        <taxon>Arachnida</taxon>
        <taxon>Araneae</taxon>
        <taxon>Araneomorphae</taxon>
        <taxon>Entelegynae</taxon>
        <taxon>Araneoidea</taxon>
        <taxon>Araneidae</taxon>
        <taxon>Caerostris</taxon>
    </lineage>
</organism>
<keyword evidence="2" id="KW-1185">Reference proteome</keyword>
<sequence>MEKKTRKYLILDNHLISSLFPLSPPPPFSLTLLSSREEFPKRETDARCHGYEIVEDPPHPPEQKKELTRFRDVSLLQHLCHLFQLVRTESPLPCQMR</sequence>
<reference evidence="1 2" key="1">
    <citation type="submission" date="2021-06" db="EMBL/GenBank/DDBJ databases">
        <title>Caerostris darwini draft genome.</title>
        <authorList>
            <person name="Kono N."/>
            <person name="Arakawa K."/>
        </authorList>
    </citation>
    <scope>NUCLEOTIDE SEQUENCE [LARGE SCALE GENOMIC DNA]</scope>
</reference>